<feature type="transmembrane region" description="Helical" evidence="2">
    <location>
        <begin position="40"/>
        <end position="61"/>
    </location>
</feature>
<dbReference type="Proteomes" id="UP000598174">
    <property type="component" value="Unassembled WGS sequence"/>
</dbReference>
<evidence type="ECO:0008006" key="5">
    <source>
        <dbReference type="Google" id="ProtNLM"/>
    </source>
</evidence>
<reference evidence="3" key="1">
    <citation type="submission" date="2021-01" db="EMBL/GenBank/DDBJ databases">
        <title>Whole genome shotgun sequence of Actinoplanes ferrugineus NBRC 15555.</title>
        <authorList>
            <person name="Komaki H."/>
            <person name="Tamura T."/>
        </authorList>
    </citation>
    <scope>NUCLEOTIDE SEQUENCE</scope>
    <source>
        <strain evidence="3">NBRC 15555</strain>
    </source>
</reference>
<sequence>MSGGPAAAGSGPAPAGDPAAASGGPAAGKVAADAATWMQVVFGGAGVAIALVAAVFAYFAWVQPHAPDEPTPGPVGTTGAVATTGSAPTATTGPATTGPATTRPAVTGPATTGATQATGGRQVPLGRLAPSAGGANIHPAGGDLVMPCASGQATDRQRTVEYDLAGRYTGVTARLRVSKAPDTDSLLQVKVFSDGKEVANQNVTGAASVPLSSQFSGTTTMRIQLTCQSPDSEITFENPTLSHM</sequence>
<feature type="compositionally biased region" description="Low complexity" evidence="1">
    <location>
        <begin position="74"/>
        <end position="120"/>
    </location>
</feature>
<feature type="region of interest" description="Disordered" evidence="1">
    <location>
        <begin position="70"/>
        <end position="123"/>
    </location>
</feature>
<feature type="region of interest" description="Disordered" evidence="1">
    <location>
        <begin position="1"/>
        <end position="26"/>
    </location>
</feature>
<organism evidence="3 4">
    <name type="scientific">Paractinoplanes ferrugineus</name>
    <dbReference type="NCBI Taxonomy" id="113564"/>
    <lineage>
        <taxon>Bacteria</taxon>
        <taxon>Bacillati</taxon>
        <taxon>Actinomycetota</taxon>
        <taxon>Actinomycetes</taxon>
        <taxon>Micromonosporales</taxon>
        <taxon>Micromonosporaceae</taxon>
        <taxon>Paractinoplanes</taxon>
    </lineage>
</organism>
<dbReference type="EMBL" id="BOMM01000045">
    <property type="protein sequence ID" value="GIE13001.1"/>
    <property type="molecule type" value="Genomic_DNA"/>
</dbReference>
<evidence type="ECO:0000313" key="4">
    <source>
        <dbReference type="Proteomes" id="UP000598174"/>
    </source>
</evidence>
<evidence type="ECO:0000313" key="3">
    <source>
        <dbReference type="EMBL" id="GIE13001.1"/>
    </source>
</evidence>
<keyword evidence="2" id="KW-1133">Transmembrane helix</keyword>
<dbReference type="AlphaFoldDB" id="A0A919J1F7"/>
<accession>A0A919J1F7</accession>
<proteinExistence type="predicted"/>
<protein>
    <recommendedName>
        <fullName evidence="5">NPCBM/NEW2 domain-containing protein</fullName>
    </recommendedName>
</protein>
<keyword evidence="2" id="KW-0812">Transmembrane</keyword>
<evidence type="ECO:0000256" key="2">
    <source>
        <dbReference type="SAM" id="Phobius"/>
    </source>
</evidence>
<keyword evidence="4" id="KW-1185">Reference proteome</keyword>
<dbReference type="RefSeq" id="WP_203819455.1">
    <property type="nucleotide sequence ID" value="NZ_BAAABP010000063.1"/>
</dbReference>
<evidence type="ECO:0000256" key="1">
    <source>
        <dbReference type="SAM" id="MobiDB-lite"/>
    </source>
</evidence>
<keyword evidence="2" id="KW-0472">Membrane</keyword>
<comment type="caution">
    <text evidence="3">The sequence shown here is derived from an EMBL/GenBank/DDBJ whole genome shotgun (WGS) entry which is preliminary data.</text>
</comment>
<name>A0A919J1F7_9ACTN</name>
<gene>
    <name evidence="3" type="ORF">Afe05nite_48410</name>
</gene>